<dbReference type="AlphaFoldDB" id="A0A5B7CZR2"/>
<feature type="region of interest" description="Disordered" evidence="1">
    <location>
        <begin position="1"/>
        <end position="30"/>
    </location>
</feature>
<evidence type="ECO:0000313" key="3">
    <source>
        <dbReference type="Proteomes" id="UP000324222"/>
    </source>
</evidence>
<dbReference type="Proteomes" id="UP000324222">
    <property type="component" value="Unassembled WGS sequence"/>
</dbReference>
<feature type="region of interest" description="Disordered" evidence="1">
    <location>
        <begin position="59"/>
        <end position="126"/>
    </location>
</feature>
<proteinExistence type="predicted"/>
<dbReference type="EMBL" id="VSRR010000378">
    <property type="protein sequence ID" value="MPC14778.1"/>
    <property type="molecule type" value="Genomic_DNA"/>
</dbReference>
<evidence type="ECO:0000313" key="2">
    <source>
        <dbReference type="EMBL" id="MPC14778.1"/>
    </source>
</evidence>
<gene>
    <name evidence="2" type="ORF">E2C01_007553</name>
</gene>
<feature type="compositionally biased region" description="Basic and acidic residues" evidence="1">
    <location>
        <begin position="84"/>
        <end position="126"/>
    </location>
</feature>
<protein>
    <submittedName>
        <fullName evidence="2">Uncharacterized protein</fullName>
    </submittedName>
</protein>
<name>A0A5B7CZR2_PORTR</name>
<evidence type="ECO:0000256" key="1">
    <source>
        <dbReference type="SAM" id="MobiDB-lite"/>
    </source>
</evidence>
<comment type="caution">
    <text evidence="2">The sequence shown here is derived from an EMBL/GenBank/DDBJ whole genome shotgun (WGS) entry which is preliminary data.</text>
</comment>
<feature type="compositionally biased region" description="Gly residues" evidence="1">
    <location>
        <begin position="1"/>
        <end position="21"/>
    </location>
</feature>
<organism evidence="2 3">
    <name type="scientific">Portunus trituberculatus</name>
    <name type="common">Swimming crab</name>
    <name type="synonym">Neptunus trituberculatus</name>
    <dbReference type="NCBI Taxonomy" id="210409"/>
    <lineage>
        <taxon>Eukaryota</taxon>
        <taxon>Metazoa</taxon>
        <taxon>Ecdysozoa</taxon>
        <taxon>Arthropoda</taxon>
        <taxon>Crustacea</taxon>
        <taxon>Multicrustacea</taxon>
        <taxon>Malacostraca</taxon>
        <taxon>Eumalacostraca</taxon>
        <taxon>Eucarida</taxon>
        <taxon>Decapoda</taxon>
        <taxon>Pleocyemata</taxon>
        <taxon>Brachyura</taxon>
        <taxon>Eubrachyura</taxon>
        <taxon>Portunoidea</taxon>
        <taxon>Portunidae</taxon>
        <taxon>Portuninae</taxon>
        <taxon>Portunus</taxon>
    </lineage>
</organism>
<reference evidence="2 3" key="1">
    <citation type="submission" date="2019-05" db="EMBL/GenBank/DDBJ databases">
        <title>Another draft genome of Portunus trituberculatus and its Hox gene families provides insights of decapod evolution.</title>
        <authorList>
            <person name="Jeong J.-H."/>
            <person name="Song I."/>
            <person name="Kim S."/>
            <person name="Choi T."/>
            <person name="Kim D."/>
            <person name="Ryu S."/>
            <person name="Kim W."/>
        </authorList>
    </citation>
    <scope>NUCLEOTIDE SEQUENCE [LARGE SCALE GENOMIC DNA]</scope>
    <source>
        <tissue evidence="2">Muscle</tissue>
    </source>
</reference>
<keyword evidence="3" id="KW-1185">Reference proteome</keyword>
<sequence length="126" mass="13601">MEGQGGGEAGEGGRKGMGSGGNSSSRQLLSDISVVAERRMTRAAPPIMDACNRCLYGDLRRSLENTTRRPSRPPRRLGTTRAEGGLRDNSCKEVMRTHPTRQQERQGGDAEATHDRGGDGSDRNDC</sequence>
<accession>A0A5B7CZR2</accession>